<dbReference type="Pfam" id="PF08659">
    <property type="entry name" value="KR"/>
    <property type="match status" value="1"/>
</dbReference>
<dbReference type="Proteomes" id="UP000566819">
    <property type="component" value="Unassembled WGS sequence"/>
</dbReference>
<name>A0A8H4RMC7_9HELO</name>
<accession>A0A8H4RMC7</accession>
<dbReference type="GO" id="GO:0044550">
    <property type="term" value="P:secondary metabolite biosynthetic process"/>
    <property type="evidence" value="ECO:0007669"/>
    <property type="project" value="TreeGrafter"/>
</dbReference>
<reference evidence="4 5" key="1">
    <citation type="submission" date="2020-03" db="EMBL/GenBank/DDBJ databases">
        <title>Draft Genome Sequence of Cudoniella acicularis.</title>
        <authorList>
            <person name="Buettner E."/>
            <person name="Kellner H."/>
        </authorList>
    </citation>
    <scope>NUCLEOTIDE SEQUENCE [LARGE SCALE GENOMIC DNA]</scope>
    <source>
        <strain evidence="4 5">DSM 108380</strain>
    </source>
</reference>
<organism evidence="4 5">
    <name type="scientific">Cudoniella acicularis</name>
    <dbReference type="NCBI Taxonomy" id="354080"/>
    <lineage>
        <taxon>Eukaryota</taxon>
        <taxon>Fungi</taxon>
        <taxon>Dikarya</taxon>
        <taxon>Ascomycota</taxon>
        <taxon>Pezizomycotina</taxon>
        <taxon>Leotiomycetes</taxon>
        <taxon>Helotiales</taxon>
        <taxon>Tricladiaceae</taxon>
        <taxon>Cudoniella</taxon>
    </lineage>
</organism>
<dbReference type="PANTHER" id="PTHR43775">
    <property type="entry name" value="FATTY ACID SYNTHASE"/>
    <property type="match status" value="1"/>
</dbReference>
<dbReference type="InterPro" id="IPR020806">
    <property type="entry name" value="PKS_PP-bd"/>
</dbReference>
<dbReference type="Pfam" id="PF00550">
    <property type="entry name" value="PP-binding"/>
    <property type="match status" value="1"/>
</dbReference>
<dbReference type="PANTHER" id="PTHR43775:SF18">
    <property type="entry name" value="ENZYME, PUTATIVE (JCVI)-RELATED"/>
    <property type="match status" value="1"/>
</dbReference>
<evidence type="ECO:0000256" key="1">
    <source>
        <dbReference type="ARBA" id="ARBA00022450"/>
    </source>
</evidence>
<proteinExistence type="predicted"/>
<dbReference type="GO" id="GO:0004312">
    <property type="term" value="F:fatty acid synthase activity"/>
    <property type="evidence" value="ECO:0007669"/>
    <property type="project" value="TreeGrafter"/>
</dbReference>
<sequence>MIEDVRRTFDQASAPVCGIIQRAMVLRDKLYSSMSTDEFHAALHPKVQGTWNLHNVALEKEIELGFFAMLSSICGIASARGQANHSAENAFLDAFDSYRRSLGHLANSVSLGVIGDVGYVNEHDEIQRRLLAQGWTPIREALLHKILHYSILQQVSRPVKAGSMSQLITDVPVPLPKESPVYRDIHFIHLRPAAYFATFGLTEQADSSLTLIRAAGKENGSSIDHERLLDAATELGNEKFVKSLGMSEPIDPARPLSSYGIDSLAAVEFRNWARAELSVDMTTLEVVAANTLTSLSEMILARLLKRS</sequence>
<dbReference type="Gene3D" id="3.40.50.720">
    <property type="entry name" value="NAD(P)-binding Rossmann-like Domain"/>
    <property type="match status" value="1"/>
</dbReference>
<keyword evidence="2" id="KW-0597">Phosphoprotein</keyword>
<dbReference type="SUPFAM" id="SSF47336">
    <property type="entry name" value="ACP-like"/>
    <property type="match status" value="1"/>
</dbReference>
<dbReference type="InterPro" id="IPR036291">
    <property type="entry name" value="NAD(P)-bd_dom_sf"/>
</dbReference>
<evidence type="ECO:0000256" key="2">
    <source>
        <dbReference type="ARBA" id="ARBA00022553"/>
    </source>
</evidence>
<evidence type="ECO:0000313" key="5">
    <source>
        <dbReference type="Proteomes" id="UP000566819"/>
    </source>
</evidence>
<dbReference type="InterPro" id="IPR009081">
    <property type="entry name" value="PP-bd_ACP"/>
</dbReference>
<dbReference type="SMART" id="SM00823">
    <property type="entry name" value="PKS_PP"/>
    <property type="match status" value="1"/>
</dbReference>
<evidence type="ECO:0000259" key="3">
    <source>
        <dbReference type="PROSITE" id="PS50075"/>
    </source>
</evidence>
<dbReference type="InterPro" id="IPR036736">
    <property type="entry name" value="ACP-like_sf"/>
</dbReference>
<dbReference type="EMBL" id="JAAMPI010000330">
    <property type="protein sequence ID" value="KAF4632629.1"/>
    <property type="molecule type" value="Genomic_DNA"/>
</dbReference>
<protein>
    <recommendedName>
        <fullName evidence="3">Carrier domain-containing protein</fullName>
    </recommendedName>
</protein>
<dbReference type="PROSITE" id="PS50075">
    <property type="entry name" value="CARRIER"/>
    <property type="match status" value="1"/>
</dbReference>
<dbReference type="Gene3D" id="1.10.1200.10">
    <property type="entry name" value="ACP-like"/>
    <property type="match status" value="1"/>
</dbReference>
<keyword evidence="1" id="KW-0596">Phosphopantetheine</keyword>
<comment type="caution">
    <text evidence="4">The sequence shown here is derived from an EMBL/GenBank/DDBJ whole genome shotgun (WGS) entry which is preliminary data.</text>
</comment>
<evidence type="ECO:0000313" key="4">
    <source>
        <dbReference type="EMBL" id="KAF4632629.1"/>
    </source>
</evidence>
<keyword evidence="5" id="KW-1185">Reference proteome</keyword>
<dbReference type="GO" id="GO:0006633">
    <property type="term" value="P:fatty acid biosynthetic process"/>
    <property type="evidence" value="ECO:0007669"/>
    <property type="project" value="TreeGrafter"/>
</dbReference>
<feature type="domain" description="Carrier" evidence="3">
    <location>
        <begin position="218"/>
        <end position="303"/>
    </location>
</feature>
<gene>
    <name evidence="4" type="ORF">G7Y89_g5496</name>
</gene>
<dbReference type="OrthoDB" id="329835at2759"/>
<dbReference type="InterPro" id="IPR050091">
    <property type="entry name" value="PKS_NRPS_Biosynth_Enz"/>
</dbReference>
<dbReference type="SUPFAM" id="SSF51735">
    <property type="entry name" value="NAD(P)-binding Rossmann-fold domains"/>
    <property type="match status" value="1"/>
</dbReference>
<dbReference type="GO" id="GO:0031177">
    <property type="term" value="F:phosphopantetheine binding"/>
    <property type="evidence" value="ECO:0007669"/>
    <property type="project" value="InterPro"/>
</dbReference>
<dbReference type="InterPro" id="IPR057326">
    <property type="entry name" value="KR_dom"/>
</dbReference>
<dbReference type="InterPro" id="IPR013968">
    <property type="entry name" value="PKS_KR"/>
</dbReference>
<dbReference type="AlphaFoldDB" id="A0A8H4RMC7"/>
<dbReference type="SMART" id="SM00822">
    <property type="entry name" value="PKS_KR"/>
    <property type="match status" value="1"/>
</dbReference>